<feature type="transmembrane region" description="Helical" evidence="1">
    <location>
        <begin position="15"/>
        <end position="34"/>
    </location>
</feature>
<proteinExistence type="predicted"/>
<reference evidence="2" key="1">
    <citation type="submission" date="2020-02" db="EMBL/GenBank/DDBJ databases">
        <authorList>
            <person name="Meier V. D."/>
        </authorList>
    </citation>
    <scope>NUCLEOTIDE SEQUENCE</scope>
    <source>
        <strain evidence="2">AVDCRST_MAG52</strain>
    </source>
</reference>
<feature type="transmembrane region" description="Helical" evidence="1">
    <location>
        <begin position="40"/>
        <end position="58"/>
    </location>
</feature>
<evidence type="ECO:0000256" key="1">
    <source>
        <dbReference type="SAM" id="Phobius"/>
    </source>
</evidence>
<accession>A0A6J4IHZ8</accession>
<feature type="transmembrane region" description="Helical" evidence="1">
    <location>
        <begin position="70"/>
        <end position="96"/>
    </location>
</feature>
<evidence type="ECO:0000313" key="2">
    <source>
        <dbReference type="EMBL" id="CAA9250609.1"/>
    </source>
</evidence>
<dbReference type="EMBL" id="CADCTN010000147">
    <property type="protein sequence ID" value="CAA9250609.1"/>
    <property type="molecule type" value="Genomic_DNA"/>
</dbReference>
<dbReference type="AlphaFoldDB" id="A0A6J4IHZ8"/>
<gene>
    <name evidence="2" type="ORF">AVDCRST_MAG52-2051</name>
</gene>
<keyword evidence="1" id="KW-0812">Transmembrane</keyword>
<keyword evidence="1" id="KW-0472">Membrane</keyword>
<keyword evidence="1" id="KW-1133">Transmembrane helix</keyword>
<sequence length="99" mass="9924">MTSRGTRRRLRDNPAWSPAVHVLAPLAALGVVGGSNAFGAAAWLFPPLAGALAVALSLARRAPASHGLALGLATAVAAVVLVLPCLAIVLTLSLLLEGL</sequence>
<organism evidence="2">
    <name type="scientific">uncultured Blastococcus sp</name>
    <dbReference type="NCBI Taxonomy" id="217144"/>
    <lineage>
        <taxon>Bacteria</taxon>
        <taxon>Bacillati</taxon>
        <taxon>Actinomycetota</taxon>
        <taxon>Actinomycetes</taxon>
        <taxon>Geodermatophilales</taxon>
        <taxon>Geodermatophilaceae</taxon>
        <taxon>Blastococcus</taxon>
        <taxon>environmental samples</taxon>
    </lineage>
</organism>
<name>A0A6J4IHZ8_9ACTN</name>
<protein>
    <submittedName>
        <fullName evidence="2">Uncharacterized protein</fullName>
    </submittedName>
</protein>